<comment type="caution">
    <text evidence="2">The sequence shown here is derived from an EMBL/GenBank/DDBJ whole genome shotgun (WGS) entry which is preliminary data.</text>
</comment>
<gene>
    <name evidence="2" type="ORF">DSM04_10661</name>
</gene>
<protein>
    <submittedName>
        <fullName evidence="2">Uncharacterized protein</fullName>
    </submittedName>
</protein>
<name>A0A4Q0NQY2_9FLAO</name>
<dbReference type="EMBL" id="QOVI01000006">
    <property type="protein sequence ID" value="RXG12580.1"/>
    <property type="molecule type" value="Genomic_DNA"/>
</dbReference>
<organism evidence="2 3">
    <name type="scientific">Leeuwenhoekiella aestuarii</name>
    <dbReference type="NCBI Taxonomy" id="2249426"/>
    <lineage>
        <taxon>Bacteria</taxon>
        <taxon>Pseudomonadati</taxon>
        <taxon>Bacteroidota</taxon>
        <taxon>Flavobacteriia</taxon>
        <taxon>Flavobacteriales</taxon>
        <taxon>Flavobacteriaceae</taxon>
        <taxon>Leeuwenhoekiella</taxon>
    </lineage>
</organism>
<evidence type="ECO:0000313" key="3">
    <source>
        <dbReference type="Proteomes" id="UP000289821"/>
    </source>
</evidence>
<keyword evidence="1" id="KW-1133">Transmembrane helix</keyword>
<reference evidence="2 3" key="1">
    <citation type="submission" date="2018-07" db="EMBL/GenBank/DDBJ databases">
        <title>Leeuwenhoekiella genomics.</title>
        <authorList>
            <person name="Tahon G."/>
            <person name="Willems A."/>
        </authorList>
    </citation>
    <scope>NUCLEOTIDE SEQUENCE [LARGE SCALE GENOMIC DNA]</scope>
    <source>
        <strain evidence="2 3">R-50232</strain>
    </source>
</reference>
<accession>A0A4Q0NQY2</accession>
<keyword evidence="3" id="KW-1185">Reference proteome</keyword>
<keyword evidence="1" id="KW-0472">Membrane</keyword>
<evidence type="ECO:0000313" key="2">
    <source>
        <dbReference type="EMBL" id="RXG12580.1"/>
    </source>
</evidence>
<feature type="transmembrane region" description="Helical" evidence="1">
    <location>
        <begin position="45"/>
        <end position="64"/>
    </location>
</feature>
<dbReference type="Proteomes" id="UP000289821">
    <property type="component" value="Unassembled WGS sequence"/>
</dbReference>
<sequence length="67" mass="7112">MNKTMRTITLVVGVVLIGLGIYQAFVPQKVVDFAGLSVSAKDGLTTESLLLIGIGVVALIASFYKRN</sequence>
<keyword evidence="1" id="KW-0812">Transmembrane</keyword>
<proteinExistence type="predicted"/>
<feature type="transmembrane region" description="Helical" evidence="1">
    <location>
        <begin position="7"/>
        <end position="25"/>
    </location>
</feature>
<dbReference type="AlphaFoldDB" id="A0A4Q0NQY2"/>
<evidence type="ECO:0000256" key="1">
    <source>
        <dbReference type="SAM" id="Phobius"/>
    </source>
</evidence>
<dbReference type="RefSeq" id="WP_128762255.1">
    <property type="nucleotide sequence ID" value="NZ_QOVI01000006.1"/>
</dbReference>